<feature type="repeat" description="TPR" evidence="3">
    <location>
        <begin position="481"/>
        <end position="514"/>
    </location>
</feature>
<dbReference type="Pfam" id="PF13432">
    <property type="entry name" value="TPR_16"/>
    <property type="match status" value="2"/>
</dbReference>
<sequence length="534" mass="59868">MGDYLAGSYARYLNDPKAQSRFYQDAFVLAPDDIRIGRLALYSALFAGDQALARETAARILETDPDESMARAIMSVDAFARGRTARVRKFATKPTADFTMGQAMKIVLGWTLVDEGKYARAREVFGDMGDSAYFGALGQLQIAKMEAQQGNMSEARKAFDLVAASGVAPQEYTLARARFEAASGDVQGAKARLKAAIADNGRADIGPAGAYLRRLDAGKRLPRLSEKAQAARALTEPAFGFFVRRKSADGAETFLRFSRWIDPDYDLSALWLGGLIEETHPDIDPGTRDDVLELYQSIDERSSYFVNAQMSVANIYFDQEEDERALVILEALAESHPSYFTREVLGRARFFREQWAEALPFYDALVESLSSDELRINPEPLRLRGIIFERLDRWSEAEADFKRVLDYQPDDSQTLNYLGYTWVDRGEHLDEAFTLIERAVELEPESGAIVDSLGWAHYKLGRYAEAKTHLETAVLLTPYSATIIDHLGDAYWRLGRKREATYQWQRALEYDPTDEERVAIQAKLDAGVDAVPAS</sequence>
<reference evidence="4" key="1">
    <citation type="journal article" date="2014" name="Int. J. Syst. Evol. Microbiol.">
        <title>Complete genome of a new Firmicutes species belonging to the dominant human colonic microbiota ('Ruminococcus bicirculans') reveals two chromosomes and a selective capacity to utilize plant glucans.</title>
        <authorList>
            <consortium name="NISC Comparative Sequencing Program"/>
            <person name="Wegmann U."/>
            <person name="Louis P."/>
            <person name="Goesmann A."/>
            <person name="Henrissat B."/>
            <person name="Duncan S.H."/>
            <person name="Flint H.J."/>
        </authorList>
    </citation>
    <scope>NUCLEOTIDE SEQUENCE</scope>
    <source>
        <strain evidence="4">NBRC 108216</strain>
    </source>
</reference>
<evidence type="ECO:0000313" key="5">
    <source>
        <dbReference type="Proteomes" id="UP001161390"/>
    </source>
</evidence>
<dbReference type="EMBL" id="BSNJ01000002">
    <property type="protein sequence ID" value="GLQ20165.1"/>
    <property type="molecule type" value="Genomic_DNA"/>
</dbReference>
<name>A0ABQ5V0L2_9PROT</name>
<accession>A0ABQ5V0L2</accession>
<dbReference type="Proteomes" id="UP001161390">
    <property type="component" value="Unassembled WGS sequence"/>
</dbReference>
<reference evidence="4" key="2">
    <citation type="submission" date="2023-01" db="EMBL/GenBank/DDBJ databases">
        <title>Draft genome sequence of Algimonas porphyrae strain NBRC 108216.</title>
        <authorList>
            <person name="Sun Q."/>
            <person name="Mori K."/>
        </authorList>
    </citation>
    <scope>NUCLEOTIDE SEQUENCE</scope>
    <source>
        <strain evidence="4">NBRC 108216</strain>
    </source>
</reference>
<feature type="repeat" description="TPR" evidence="3">
    <location>
        <begin position="378"/>
        <end position="411"/>
    </location>
</feature>
<dbReference type="PANTHER" id="PTHR45586:SF16">
    <property type="entry name" value="DOMAIN PROTEIN, PUTATIVE-RELATED"/>
    <property type="match status" value="1"/>
</dbReference>
<dbReference type="InterPro" id="IPR011990">
    <property type="entry name" value="TPR-like_helical_dom_sf"/>
</dbReference>
<dbReference type="InterPro" id="IPR051012">
    <property type="entry name" value="CellSynth/LPSAsmb/PSIAsmb"/>
</dbReference>
<organism evidence="4 5">
    <name type="scientific">Algimonas porphyrae</name>
    <dbReference type="NCBI Taxonomy" id="1128113"/>
    <lineage>
        <taxon>Bacteria</taxon>
        <taxon>Pseudomonadati</taxon>
        <taxon>Pseudomonadota</taxon>
        <taxon>Alphaproteobacteria</taxon>
        <taxon>Maricaulales</taxon>
        <taxon>Robiginitomaculaceae</taxon>
        <taxon>Algimonas</taxon>
    </lineage>
</organism>
<evidence type="ECO:0000256" key="3">
    <source>
        <dbReference type="PROSITE-ProRule" id="PRU00339"/>
    </source>
</evidence>
<dbReference type="InterPro" id="IPR013105">
    <property type="entry name" value="TPR_2"/>
</dbReference>
<dbReference type="Gene3D" id="1.25.40.10">
    <property type="entry name" value="Tetratricopeptide repeat domain"/>
    <property type="match status" value="2"/>
</dbReference>
<evidence type="ECO:0000256" key="1">
    <source>
        <dbReference type="ARBA" id="ARBA00022737"/>
    </source>
</evidence>
<evidence type="ECO:0000313" key="4">
    <source>
        <dbReference type="EMBL" id="GLQ20165.1"/>
    </source>
</evidence>
<dbReference type="SUPFAM" id="SSF48452">
    <property type="entry name" value="TPR-like"/>
    <property type="match status" value="2"/>
</dbReference>
<protein>
    <recommendedName>
        <fullName evidence="6">Tetratricopeptide repeat protein</fullName>
    </recommendedName>
</protein>
<dbReference type="SMART" id="SM00028">
    <property type="entry name" value="TPR"/>
    <property type="match status" value="5"/>
</dbReference>
<dbReference type="PROSITE" id="PS50005">
    <property type="entry name" value="TPR"/>
    <property type="match status" value="2"/>
</dbReference>
<dbReference type="PANTHER" id="PTHR45586">
    <property type="entry name" value="TPR REPEAT-CONTAINING PROTEIN PA4667"/>
    <property type="match status" value="1"/>
</dbReference>
<comment type="caution">
    <text evidence="4">The sequence shown here is derived from an EMBL/GenBank/DDBJ whole genome shotgun (WGS) entry which is preliminary data.</text>
</comment>
<dbReference type="Pfam" id="PF07719">
    <property type="entry name" value="TPR_2"/>
    <property type="match status" value="1"/>
</dbReference>
<dbReference type="InterPro" id="IPR019734">
    <property type="entry name" value="TPR_rpt"/>
</dbReference>
<keyword evidence="1" id="KW-0677">Repeat</keyword>
<gene>
    <name evidence="4" type="ORF">GCM10007854_11200</name>
</gene>
<keyword evidence="2 3" id="KW-0802">TPR repeat</keyword>
<evidence type="ECO:0008006" key="6">
    <source>
        <dbReference type="Google" id="ProtNLM"/>
    </source>
</evidence>
<keyword evidence="5" id="KW-1185">Reference proteome</keyword>
<evidence type="ECO:0000256" key="2">
    <source>
        <dbReference type="ARBA" id="ARBA00022803"/>
    </source>
</evidence>
<proteinExistence type="predicted"/>